<keyword evidence="3 4" id="KW-0378">Hydrolase</keyword>
<evidence type="ECO:0000259" key="5">
    <source>
        <dbReference type="Pfam" id="PF00135"/>
    </source>
</evidence>
<keyword evidence="2 4" id="KW-0732">Signal</keyword>
<comment type="caution">
    <text evidence="6">The sequence shown here is derived from an EMBL/GenBank/DDBJ whole genome shotgun (WGS) entry which is preliminary data.</text>
</comment>
<dbReference type="AlphaFoldDB" id="A0A2T7PTY0"/>
<dbReference type="PANTHER" id="PTHR43903">
    <property type="entry name" value="NEUROLIGIN"/>
    <property type="match status" value="1"/>
</dbReference>
<dbReference type="OrthoDB" id="3200163at2759"/>
<dbReference type="GO" id="GO:0016787">
    <property type="term" value="F:hydrolase activity"/>
    <property type="evidence" value="ECO:0007669"/>
    <property type="project" value="UniProtKB-KW"/>
</dbReference>
<sequence length="601" mass="66478">MILYSLAVVSVLSATLTRSQSTSTTLQLPVVQTQLGAISGGILTSKNGRQYEAFRGIPYARPPVGDLRFSKPLSHPAFDQGHFDAGEYGKLCWQDVPGLIRFNGSLMSEDCLFLNIFRPRKGQSSDPTDRPARPVFIFIHGGAFISGGSEFYEPGQMVTEGNVVVVTVNYRLGIFGFLSTGDSRFPGNYGIWDQLLAIRWVKDNIQAFGGDPDQITVGGESAGAVSSAFLSLSSHSKGLFHRAILQSGAATTSGAIQRNPLQGLLDLACNIHCPCSRSSLPSGDVPSDQDTLTCLKKAAPEQLMAAQYPDRSLARTIVDYVYMPIVDGDLIANDPAEMLQNEDYLTQIGFYDRDYLSGCVNNEGGFFLSQTLYQTGNAALLLNFDFYDLDLVPLLMEKRYGKSSPYAEEVVKFFYTFPRYPGTAQLNLKAVLDTPGDTFFYVPLTEFARAVARGQRSERRNLVYFFEHYPAYLVGRELGTPHAVDLVYEFDMDPSFFGNASLWNDDDEHLRQVFIGMIVGFMETGNPSTAFQAYLKDGWSDFDLRTESYLSIKPDSLTMQRHLRAHAVSLWVDLIPSLLDPVVHLGNRSSTHIPTLSELIG</sequence>
<feature type="signal peptide" evidence="4">
    <location>
        <begin position="1"/>
        <end position="21"/>
    </location>
</feature>
<accession>A0A2T7PTY0</accession>
<feature type="chain" id="PRO_5015376806" description="Carboxylic ester hydrolase" evidence="4">
    <location>
        <begin position="22"/>
        <end position="601"/>
    </location>
</feature>
<name>A0A2T7PTY0_POMCA</name>
<dbReference type="PROSITE" id="PS00122">
    <property type="entry name" value="CARBOXYLESTERASE_B_1"/>
    <property type="match status" value="1"/>
</dbReference>
<dbReference type="InterPro" id="IPR002018">
    <property type="entry name" value="CarbesteraseB"/>
</dbReference>
<keyword evidence="7" id="KW-1185">Reference proteome</keyword>
<reference evidence="6 7" key="1">
    <citation type="submission" date="2018-04" db="EMBL/GenBank/DDBJ databases">
        <title>The genome of golden apple snail Pomacea canaliculata provides insight into stress tolerance and invasive adaptation.</title>
        <authorList>
            <person name="Liu C."/>
            <person name="Liu B."/>
            <person name="Ren Y."/>
            <person name="Zhang Y."/>
            <person name="Wang H."/>
            <person name="Li S."/>
            <person name="Jiang F."/>
            <person name="Yin L."/>
            <person name="Zhang G."/>
            <person name="Qian W."/>
            <person name="Fan W."/>
        </authorList>
    </citation>
    <scope>NUCLEOTIDE SEQUENCE [LARGE SCALE GENOMIC DNA]</scope>
    <source>
        <strain evidence="6">SZHN2017</strain>
        <tissue evidence="6">Muscle</tissue>
    </source>
</reference>
<dbReference type="InterPro" id="IPR019819">
    <property type="entry name" value="Carboxylesterase_B_CS"/>
</dbReference>
<dbReference type="OMA" id="YIAMEND"/>
<dbReference type="SUPFAM" id="SSF53474">
    <property type="entry name" value="alpha/beta-Hydrolases"/>
    <property type="match status" value="1"/>
</dbReference>
<dbReference type="InterPro" id="IPR051093">
    <property type="entry name" value="Neuroligin/BSAL"/>
</dbReference>
<evidence type="ECO:0000256" key="3">
    <source>
        <dbReference type="ARBA" id="ARBA00022801"/>
    </source>
</evidence>
<dbReference type="EMBL" id="PZQS01000002">
    <property type="protein sequence ID" value="PVD36869.1"/>
    <property type="molecule type" value="Genomic_DNA"/>
</dbReference>
<dbReference type="EC" id="3.1.1.-" evidence="4"/>
<comment type="similarity">
    <text evidence="1 4">Belongs to the type-B carboxylesterase/lipase family.</text>
</comment>
<dbReference type="InterPro" id="IPR019826">
    <property type="entry name" value="Carboxylesterase_B_AS"/>
</dbReference>
<dbReference type="Pfam" id="PF00135">
    <property type="entry name" value="COesterase"/>
    <property type="match status" value="1"/>
</dbReference>
<proteinExistence type="inferred from homology"/>
<evidence type="ECO:0000256" key="1">
    <source>
        <dbReference type="ARBA" id="ARBA00005964"/>
    </source>
</evidence>
<dbReference type="Gene3D" id="3.40.50.1820">
    <property type="entry name" value="alpha/beta hydrolase"/>
    <property type="match status" value="1"/>
</dbReference>
<feature type="domain" description="Carboxylesterase type B" evidence="5">
    <location>
        <begin position="29"/>
        <end position="571"/>
    </location>
</feature>
<dbReference type="PROSITE" id="PS00941">
    <property type="entry name" value="CARBOXYLESTERASE_B_2"/>
    <property type="match status" value="1"/>
</dbReference>
<gene>
    <name evidence="6" type="ORF">C0Q70_03859</name>
</gene>
<evidence type="ECO:0000256" key="4">
    <source>
        <dbReference type="RuleBase" id="RU361235"/>
    </source>
</evidence>
<dbReference type="STRING" id="400727.A0A2T7PTY0"/>
<protein>
    <recommendedName>
        <fullName evidence="4">Carboxylic ester hydrolase</fullName>
        <ecNumber evidence="4">3.1.1.-</ecNumber>
    </recommendedName>
</protein>
<evidence type="ECO:0000313" key="7">
    <source>
        <dbReference type="Proteomes" id="UP000245119"/>
    </source>
</evidence>
<evidence type="ECO:0000313" key="6">
    <source>
        <dbReference type="EMBL" id="PVD36869.1"/>
    </source>
</evidence>
<evidence type="ECO:0000256" key="2">
    <source>
        <dbReference type="ARBA" id="ARBA00022729"/>
    </source>
</evidence>
<dbReference type="InterPro" id="IPR029058">
    <property type="entry name" value="AB_hydrolase_fold"/>
</dbReference>
<organism evidence="6 7">
    <name type="scientific">Pomacea canaliculata</name>
    <name type="common">Golden apple snail</name>
    <dbReference type="NCBI Taxonomy" id="400727"/>
    <lineage>
        <taxon>Eukaryota</taxon>
        <taxon>Metazoa</taxon>
        <taxon>Spiralia</taxon>
        <taxon>Lophotrochozoa</taxon>
        <taxon>Mollusca</taxon>
        <taxon>Gastropoda</taxon>
        <taxon>Caenogastropoda</taxon>
        <taxon>Architaenioglossa</taxon>
        <taxon>Ampullarioidea</taxon>
        <taxon>Ampullariidae</taxon>
        <taxon>Pomacea</taxon>
    </lineage>
</organism>
<dbReference type="Proteomes" id="UP000245119">
    <property type="component" value="Linkage Group LG2"/>
</dbReference>